<feature type="transmembrane region" description="Helical" evidence="1">
    <location>
        <begin position="20"/>
        <end position="41"/>
    </location>
</feature>
<accession>A0A3A8IH13</accession>
<evidence type="ECO:0000313" key="2">
    <source>
        <dbReference type="EMBL" id="RKG79070.1"/>
    </source>
</evidence>
<proteinExistence type="predicted"/>
<keyword evidence="3" id="KW-1185">Reference proteome</keyword>
<feature type="transmembrane region" description="Helical" evidence="1">
    <location>
        <begin position="47"/>
        <end position="65"/>
    </location>
</feature>
<name>A0A3A8IH13_9BACT</name>
<reference evidence="3" key="1">
    <citation type="submission" date="2018-09" db="EMBL/GenBank/DDBJ databases">
        <authorList>
            <person name="Livingstone P.G."/>
            <person name="Whitworth D.E."/>
        </authorList>
    </citation>
    <scope>NUCLEOTIDE SEQUENCE [LARGE SCALE GENOMIC DNA]</scope>
    <source>
        <strain evidence="3">CA054A</strain>
    </source>
</reference>
<comment type="caution">
    <text evidence="2">The sequence shown here is derived from an EMBL/GenBank/DDBJ whole genome shotgun (WGS) entry which is preliminary data.</text>
</comment>
<dbReference type="AlphaFoldDB" id="A0A3A8IH13"/>
<sequence length="136" mass="14342">MLTPEVLLMNDRLVYRLDAFAAIFMGAVLLLWATPLTTLAGWPLPPAFLFCVGLFLVPWAGFNAWTATQPVVPLRAAWVHLAVDASWVLGSGALLVAYTPGMSGVGVAIVAGQTVAVLGVFALKLAGVARLRVVRG</sequence>
<evidence type="ECO:0000313" key="3">
    <source>
        <dbReference type="Proteomes" id="UP000268094"/>
    </source>
</evidence>
<dbReference type="EMBL" id="RAVZ01000252">
    <property type="protein sequence ID" value="RKG79070.1"/>
    <property type="molecule type" value="Genomic_DNA"/>
</dbReference>
<organism evidence="2 3">
    <name type="scientific">Corallococcus terminator</name>
    <dbReference type="NCBI Taxonomy" id="2316733"/>
    <lineage>
        <taxon>Bacteria</taxon>
        <taxon>Pseudomonadati</taxon>
        <taxon>Myxococcota</taxon>
        <taxon>Myxococcia</taxon>
        <taxon>Myxococcales</taxon>
        <taxon>Cystobacterineae</taxon>
        <taxon>Myxococcaceae</taxon>
        <taxon>Corallococcus</taxon>
    </lineage>
</organism>
<keyword evidence="1" id="KW-1133">Transmembrane helix</keyword>
<dbReference type="Proteomes" id="UP000268094">
    <property type="component" value="Unassembled WGS sequence"/>
</dbReference>
<gene>
    <name evidence="2" type="ORF">D7V88_29235</name>
</gene>
<dbReference type="OrthoDB" id="5526337at2"/>
<protein>
    <submittedName>
        <fullName evidence="2">Uncharacterized protein</fullName>
    </submittedName>
</protein>
<keyword evidence="1" id="KW-0472">Membrane</keyword>
<evidence type="ECO:0000256" key="1">
    <source>
        <dbReference type="SAM" id="Phobius"/>
    </source>
</evidence>
<keyword evidence="1" id="KW-0812">Transmembrane</keyword>
<feature type="transmembrane region" description="Helical" evidence="1">
    <location>
        <begin position="77"/>
        <end position="98"/>
    </location>
</feature>
<feature type="transmembrane region" description="Helical" evidence="1">
    <location>
        <begin position="104"/>
        <end position="126"/>
    </location>
</feature>